<name>A0AAN6RZ96_9PEZI</name>
<feature type="chain" id="PRO_5042849866" evidence="1">
    <location>
        <begin position="21"/>
        <end position="169"/>
    </location>
</feature>
<sequence length="169" mass="17107">MQLTNILTLLTVAGTSFVSAGPVPVARQAGGQVDTSLIPTDFGFKAGDGKDKVQVGSCTGAANKPIPCDCPPAPDNATFIGDLSTALNQGFFPDPSITVPINLTRFNDKSDTSAQTNRDRATAMVQVLQSLSGTKGVGCPGAAFPVLIAQQQTGQVGGSTASVGNAGRV</sequence>
<proteinExistence type="predicted"/>
<evidence type="ECO:0000313" key="2">
    <source>
        <dbReference type="EMBL" id="KAK3934308.1"/>
    </source>
</evidence>
<evidence type="ECO:0000256" key="1">
    <source>
        <dbReference type="SAM" id="SignalP"/>
    </source>
</evidence>
<evidence type="ECO:0000313" key="3">
    <source>
        <dbReference type="Proteomes" id="UP001303473"/>
    </source>
</evidence>
<gene>
    <name evidence="2" type="ORF">QBC46DRAFT_83320</name>
</gene>
<keyword evidence="1" id="KW-0732">Signal</keyword>
<organism evidence="2 3">
    <name type="scientific">Diplogelasinospora grovesii</name>
    <dbReference type="NCBI Taxonomy" id="303347"/>
    <lineage>
        <taxon>Eukaryota</taxon>
        <taxon>Fungi</taxon>
        <taxon>Dikarya</taxon>
        <taxon>Ascomycota</taxon>
        <taxon>Pezizomycotina</taxon>
        <taxon>Sordariomycetes</taxon>
        <taxon>Sordariomycetidae</taxon>
        <taxon>Sordariales</taxon>
        <taxon>Diplogelasinosporaceae</taxon>
        <taxon>Diplogelasinospora</taxon>
    </lineage>
</organism>
<dbReference type="EMBL" id="MU854005">
    <property type="protein sequence ID" value="KAK3934308.1"/>
    <property type="molecule type" value="Genomic_DNA"/>
</dbReference>
<keyword evidence="3" id="KW-1185">Reference proteome</keyword>
<dbReference type="Proteomes" id="UP001303473">
    <property type="component" value="Unassembled WGS sequence"/>
</dbReference>
<dbReference type="AlphaFoldDB" id="A0AAN6RZ96"/>
<protein>
    <submittedName>
        <fullName evidence="2">Uncharacterized protein</fullName>
    </submittedName>
</protein>
<feature type="signal peptide" evidence="1">
    <location>
        <begin position="1"/>
        <end position="20"/>
    </location>
</feature>
<comment type="caution">
    <text evidence="2">The sequence shown here is derived from an EMBL/GenBank/DDBJ whole genome shotgun (WGS) entry which is preliminary data.</text>
</comment>
<reference evidence="3" key="1">
    <citation type="journal article" date="2023" name="Mol. Phylogenet. Evol.">
        <title>Genome-scale phylogeny and comparative genomics of the fungal order Sordariales.</title>
        <authorList>
            <person name="Hensen N."/>
            <person name="Bonometti L."/>
            <person name="Westerberg I."/>
            <person name="Brannstrom I.O."/>
            <person name="Guillou S."/>
            <person name="Cros-Aarteil S."/>
            <person name="Calhoun S."/>
            <person name="Haridas S."/>
            <person name="Kuo A."/>
            <person name="Mondo S."/>
            <person name="Pangilinan J."/>
            <person name="Riley R."/>
            <person name="LaButti K."/>
            <person name="Andreopoulos B."/>
            <person name="Lipzen A."/>
            <person name="Chen C."/>
            <person name="Yan M."/>
            <person name="Daum C."/>
            <person name="Ng V."/>
            <person name="Clum A."/>
            <person name="Steindorff A."/>
            <person name="Ohm R.A."/>
            <person name="Martin F."/>
            <person name="Silar P."/>
            <person name="Natvig D.O."/>
            <person name="Lalanne C."/>
            <person name="Gautier V."/>
            <person name="Ament-Velasquez S.L."/>
            <person name="Kruys A."/>
            <person name="Hutchinson M.I."/>
            <person name="Powell A.J."/>
            <person name="Barry K."/>
            <person name="Miller A.N."/>
            <person name="Grigoriev I.V."/>
            <person name="Debuchy R."/>
            <person name="Gladieux P."/>
            <person name="Hiltunen Thoren M."/>
            <person name="Johannesson H."/>
        </authorList>
    </citation>
    <scope>NUCLEOTIDE SEQUENCE [LARGE SCALE GENOMIC DNA]</scope>
    <source>
        <strain evidence="3">CBS 340.73</strain>
    </source>
</reference>
<accession>A0AAN6RZ96</accession>